<reference evidence="3" key="2">
    <citation type="journal article" date="2013" name="Nat. Commun.">
        <title>Genome of the Chinese tree shrew.</title>
        <authorList>
            <person name="Fan Y."/>
            <person name="Huang Z.Y."/>
            <person name="Cao C.C."/>
            <person name="Chen C.S."/>
            <person name="Chen Y.X."/>
            <person name="Fan D.D."/>
            <person name="He J."/>
            <person name="Hou H.L."/>
            <person name="Hu L."/>
            <person name="Hu X.T."/>
            <person name="Jiang X.T."/>
            <person name="Lai R."/>
            <person name="Lang Y.S."/>
            <person name="Liang B."/>
            <person name="Liao S.G."/>
            <person name="Mu D."/>
            <person name="Ma Y.Y."/>
            <person name="Niu Y.Y."/>
            <person name="Sun X.Q."/>
            <person name="Xia J.Q."/>
            <person name="Xiao J."/>
            <person name="Xiong Z.Q."/>
            <person name="Xu L."/>
            <person name="Yang L."/>
            <person name="Zhang Y."/>
            <person name="Zhao W."/>
            <person name="Zhao X.D."/>
            <person name="Zheng Y.T."/>
            <person name="Zhou J.M."/>
            <person name="Zhu Y.B."/>
            <person name="Zhang G.J."/>
            <person name="Wang J."/>
            <person name="Yao Y.G."/>
        </authorList>
    </citation>
    <scope>NUCLEOTIDE SEQUENCE [LARGE SCALE GENOMIC DNA]</scope>
</reference>
<dbReference type="EMBL" id="KB321095">
    <property type="protein sequence ID" value="ELW47638.1"/>
    <property type="molecule type" value="Genomic_DNA"/>
</dbReference>
<evidence type="ECO:0000256" key="1">
    <source>
        <dbReference type="SAM" id="MobiDB-lite"/>
    </source>
</evidence>
<accession>L9JBA0</accession>
<evidence type="ECO:0000313" key="2">
    <source>
        <dbReference type="EMBL" id="ELW47638.1"/>
    </source>
</evidence>
<protein>
    <submittedName>
        <fullName evidence="2">Uncharacterized protein</fullName>
    </submittedName>
</protein>
<evidence type="ECO:0000313" key="3">
    <source>
        <dbReference type="Proteomes" id="UP000011518"/>
    </source>
</evidence>
<keyword evidence="3" id="KW-1185">Reference proteome</keyword>
<reference evidence="3" key="1">
    <citation type="submission" date="2012-07" db="EMBL/GenBank/DDBJ databases">
        <title>Genome of the Chinese tree shrew, a rising model animal genetically related to primates.</title>
        <authorList>
            <person name="Zhang G."/>
            <person name="Fan Y."/>
            <person name="Yao Y."/>
            <person name="Huang Z."/>
        </authorList>
    </citation>
    <scope>NUCLEOTIDE SEQUENCE [LARGE SCALE GENOMIC DNA]</scope>
</reference>
<name>L9JBA0_TUPCH</name>
<dbReference type="InParanoid" id="L9JBA0"/>
<proteinExistence type="predicted"/>
<sequence>MTDPAAVSTQLGDEKAKGPMAPLSGGLTGERGSAVLGVFLAGSRAVPRPATALVTSAALQLAALVTDRGSGMCKAGHRGPMPPERHEKHGQMWATAQSKRAILTLQLLTLRKADPAATYGFTLPRNGALLAEAPPRFAWQADHSPAQGLRLSTPDTG</sequence>
<feature type="region of interest" description="Disordered" evidence="1">
    <location>
        <begin position="70"/>
        <end position="90"/>
    </location>
</feature>
<gene>
    <name evidence="2" type="ORF">TREES_T100021862</name>
</gene>
<feature type="region of interest" description="Disordered" evidence="1">
    <location>
        <begin position="1"/>
        <end position="27"/>
    </location>
</feature>
<dbReference type="Proteomes" id="UP000011518">
    <property type="component" value="Unassembled WGS sequence"/>
</dbReference>
<organism evidence="2 3">
    <name type="scientific">Tupaia chinensis</name>
    <name type="common">Chinese tree shrew</name>
    <name type="synonym">Tupaia belangeri chinensis</name>
    <dbReference type="NCBI Taxonomy" id="246437"/>
    <lineage>
        <taxon>Eukaryota</taxon>
        <taxon>Metazoa</taxon>
        <taxon>Chordata</taxon>
        <taxon>Craniata</taxon>
        <taxon>Vertebrata</taxon>
        <taxon>Euteleostomi</taxon>
        <taxon>Mammalia</taxon>
        <taxon>Eutheria</taxon>
        <taxon>Euarchontoglires</taxon>
        <taxon>Scandentia</taxon>
        <taxon>Tupaiidae</taxon>
        <taxon>Tupaia</taxon>
    </lineage>
</organism>
<dbReference type="AlphaFoldDB" id="L9JBA0"/>